<dbReference type="GeneTree" id="ENSGT00900000141110"/>
<dbReference type="GO" id="GO:0006281">
    <property type="term" value="P:DNA repair"/>
    <property type="evidence" value="ECO:0007669"/>
    <property type="project" value="UniProtKB-UniRule"/>
</dbReference>
<dbReference type="PROSITE" id="PS51192">
    <property type="entry name" value="HELICASE_ATP_BIND_1"/>
    <property type="match status" value="1"/>
</dbReference>
<evidence type="ECO:0000256" key="9">
    <source>
        <dbReference type="ARBA" id="ARBA00023204"/>
    </source>
</evidence>
<feature type="domain" description="Helicase C-terminal" evidence="15">
    <location>
        <begin position="1032"/>
        <end position="1184"/>
    </location>
</feature>
<dbReference type="SMART" id="SM00490">
    <property type="entry name" value="HELICc"/>
    <property type="match status" value="1"/>
</dbReference>
<feature type="region of interest" description="Disordered" evidence="13">
    <location>
        <begin position="45"/>
        <end position="74"/>
    </location>
</feature>
<evidence type="ECO:0000256" key="7">
    <source>
        <dbReference type="ARBA" id="ARBA00022840"/>
    </source>
</evidence>
<keyword evidence="9 11" id="KW-0234">DNA repair</keyword>
<comment type="subunit">
    <text evidence="11">Component of the INO80 chromatin-remodeling complex.</text>
</comment>
<keyword evidence="7 11" id="KW-0067">ATP-binding</keyword>
<dbReference type="FunFam" id="3.40.50.300:FF:001304">
    <property type="entry name" value="DNA helicase INO80"/>
    <property type="match status" value="1"/>
</dbReference>
<accession>A0A3B3QF51</accession>
<evidence type="ECO:0000259" key="14">
    <source>
        <dbReference type="PROSITE" id="PS51192"/>
    </source>
</evidence>
<comment type="subcellular location">
    <subcellularLocation>
        <location evidence="1 11">Nucleus</location>
    </subcellularLocation>
</comment>
<dbReference type="InterPro" id="IPR020838">
    <property type="entry name" value="DBINO"/>
</dbReference>
<feature type="region of interest" description="Disordered" evidence="13">
    <location>
        <begin position="1204"/>
        <end position="1241"/>
    </location>
</feature>
<comment type="function">
    <text evidence="11">ATPase component of the INO80 complex which remodels chromatin by shifting nucleosomes and is involved in DNA repair.</text>
</comment>
<dbReference type="PANTHER" id="PTHR45685">
    <property type="entry name" value="HELICASE SRCAP-RELATED"/>
    <property type="match status" value="1"/>
</dbReference>
<feature type="region of interest" description="Disordered" evidence="13">
    <location>
        <begin position="1314"/>
        <end position="1373"/>
    </location>
</feature>
<dbReference type="CDD" id="cd18002">
    <property type="entry name" value="DEXQc_INO80"/>
    <property type="match status" value="1"/>
</dbReference>
<keyword evidence="5 11" id="KW-0227">DNA damage</keyword>
<dbReference type="InterPro" id="IPR050520">
    <property type="entry name" value="INO80/SWR1_helicase"/>
</dbReference>
<evidence type="ECO:0000259" key="15">
    <source>
        <dbReference type="PROSITE" id="PS51194"/>
    </source>
</evidence>
<dbReference type="Pfam" id="PF00271">
    <property type="entry name" value="Helicase_C"/>
    <property type="match status" value="1"/>
</dbReference>
<evidence type="ECO:0000256" key="8">
    <source>
        <dbReference type="ARBA" id="ARBA00023125"/>
    </source>
</evidence>
<keyword evidence="12" id="KW-0175">Coiled coil</keyword>
<dbReference type="InterPro" id="IPR027417">
    <property type="entry name" value="P-loop_NTPase"/>
</dbReference>
<dbReference type="Ensembl" id="ENSPKIT00000028386.1">
    <property type="protein sequence ID" value="ENSPKIP00000004404.1"/>
    <property type="gene ID" value="ENSPKIG00000021450.1"/>
</dbReference>
<dbReference type="PANTHER" id="PTHR45685:SF2">
    <property type="entry name" value="CHROMATIN-REMODELING ATPASE INO80"/>
    <property type="match status" value="1"/>
</dbReference>
<dbReference type="InterPro" id="IPR038718">
    <property type="entry name" value="SNF2-like_sf"/>
</dbReference>
<dbReference type="GO" id="GO:0140658">
    <property type="term" value="F:ATP-dependent chromatin remodeler activity"/>
    <property type="evidence" value="ECO:0007669"/>
    <property type="project" value="InterPro"/>
</dbReference>
<dbReference type="InterPro" id="IPR049730">
    <property type="entry name" value="SNF2/RAD54-like_C"/>
</dbReference>
<protein>
    <recommendedName>
        <fullName evidence="3 11">Chromatin-remodeling ATPase INO80</fullName>
        <ecNumber evidence="11">3.6.4.-</ecNumber>
    </recommendedName>
</protein>
<evidence type="ECO:0000256" key="12">
    <source>
        <dbReference type="SAM" id="Coils"/>
    </source>
</evidence>
<dbReference type="PROSITE" id="PS51194">
    <property type="entry name" value="HELICASE_CTER"/>
    <property type="match status" value="1"/>
</dbReference>
<dbReference type="GO" id="GO:0031011">
    <property type="term" value="C:Ino80 complex"/>
    <property type="evidence" value="ECO:0007669"/>
    <property type="project" value="UniProtKB-UniRule"/>
</dbReference>
<dbReference type="Pfam" id="PF00176">
    <property type="entry name" value="SNF2-rel_dom"/>
    <property type="match status" value="1"/>
</dbReference>
<reference evidence="17" key="2">
    <citation type="submission" date="2025-09" db="UniProtKB">
        <authorList>
            <consortium name="Ensembl"/>
        </authorList>
    </citation>
    <scope>IDENTIFICATION</scope>
</reference>
<evidence type="ECO:0000256" key="6">
    <source>
        <dbReference type="ARBA" id="ARBA00022801"/>
    </source>
</evidence>
<dbReference type="GO" id="GO:0042393">
    <property type="term" value="F:histone binding"/>
    <property type="evidence" value="ECO:0007669"/>
    <property type="project" value="TreeGrafter"/>
</dbReference>
<feature type="region of interest" description="Disordered" evidence="13">
    <location>
        <begin position="1285"/>
        <end position="1304"/>
    </location>
</feature>
<dbReference type="SMART" id="SM00487">
    <property type="entry name" value="DEXDc"/>
    <property type="match status" value="1"/>
</dbReference>
<evidence type="ECO:0000256" key="3">
    <source>
        <dbReference type="ARBA" id="ARBA00019805"/>
    </source>
</evidence>
<proteinExistence type="inferred from homology"/>
<comment type="domain">
    <text evidence="11">The DBINO region is involved in binding to DNA.</text>
</comment>
<reference evidence="17" key="1">
    <citation type="submission" date="2025-08" db="UniProtKB">
        <authorList>
            <consortium name="Ensembl"/>
        </authorList>
    </citation>
    <scope>IDENTIFICATION</scope>
</reference>
<dbReference type="Proteomes" id="UP000261540">
    <property type="component" value="Unplaced"/>
</dbReference>
<evidence type="ECO:0000256" key="2">
    <source>
        <dbReference type="ARBA" id="ARBA00007025"/>
    </source>
</evidence>
<evidence type="ECO:0000313" key="17">
    <source>
        <dbReference type="Ensembl" id="ENSPKIP00000004404.1"/>
    </source>
</evidence>
<dbReference type="GO" id="GO:0016887">
    <property type="term" value="F:ATP hydrolysis activity"/>
    <property type="evidence" value="ECO:0007669"/>
    <property type="project" value="TreeGrafter"/>
</dbReference>
<feature type="domain" description="Helicase ATP-binding" evidence="14">
    <location>
        <begin position="464"/>
        <end position="635"/>
    </location>
</feature>
<evidence type="ECO:0000256" key="10">
    <source>
        <dbReference type="ARBA" id="ARBA00023242"/>
    </source>
</evidence>
<feature type="compositionally biased region" description="Basic and acidic residues" evidence="13">
    <location>
        <begin position="1204"/>
        <end position="1218"/>
    </location>
</feature>
<evidence type="ECO:0000259" key="16">
    <source>
        <dbReference type="PROSITE" id="PS51413"/>
    </source>
</evidence>
<sequence length="1464" mass="165754">MALEQDEGEESVCSRLARPLHLQYLERSLRLDAFLRQTATVFNRDVSSDDSDEGTEDALSSPQTPLQTLRGADAGDTASGRLVENSALNGALLQESRADKANLYNFSKLKKSRKWLKLQQYQYYSAGLLATHDPYYEQQRHLLGQKKKKIKEDKKLKAKLKKVKKRKKRGEDFSNDGRPYITKIFAKFSHDAPLPVSKKKHLTVEQLNARRRKVWLTIAKKENPKAFKQKASARNFVLTNAKKLAQQCMREVRRAAIQAQKNCKETLPRARRLTKEMLLYWKKYDKVEKEHRKRAEKEALEQRRLDEEMREAKRQQRKLNFLITQTELYAHFMGGKHRAGADAATEEILKKLEDNSAHRQIDIGGGVIVNVSQEEYDSNYYKSQALRNAEEAYQIHQARTRLFDEEAKVSRFASLRVGPASDSGFGESYSLSNPSIRAGEDIPQPSIFNGKLKGYQLKGMNWLANLYEQGINGILADEMGLGKTVQSIALLAHLAERDNIWGPFLIISPASTLNNWHQEFTRFVPKFKVLPYWGNPHDRKVIRKFWSQKTLYTQDAPFHVVITSYQLVVQDVKYFQRVKWQYMVLDEAQALKSSTSVRWKILLQFQCRNRLLLTGTPIQNTMAELWALLHFIMPTLFDSHEEFNEWFSKDIESHAENKSAIDENQLSRLHMILKPFMLRRIKKDVENELSDKIEILSYCQLTGRQRLLYQALKNKISIEDLLQSSTGTAQQAQSTTSSLMNLVMQFRKVCNHPDLFERQETRSPFHMSLPPYVMSKFFYWQGLIANIGHWLLQVLLSPFSAQHIQQSLFHRKGDHEGSSFSFLRFIDMSPAELSSLMLQGTLARWLALYLSLKSSYRLHQQRFWASAGEGQSPEKSSRCFSRKDFILWLDSPTSFPSVRNSPVLQVSLLGHSGPVGESGGTALSSRSCQPVLWPKFLFAAAPRVTAAPLERYCVDRGAEYEWRALRGGGSLAARHCFLYGAPDLSAAWAGRLLAFFPESSGGVMALQPPHGWSYIRIPDKEALITDSGKLHTLDLLLTRLKSHGHRVLIYSQMTRMIDLLEEYMVHRKHTYMRLDGSSKISERRDMVADFQNIFVFLLSTRAGGLGINLTAADTVIFYDSDWNPTVDQQAMDRAHRLGQTKQVTVYRLICQGTIEERILQRAKEKSEIQRMVISGGNFKPDTLKPKEVVSLLLDDEELEKKLRLRQEEKRQQEESTKVKDRKRKREKYAEKRKREDEMDVKKRKEGVNIVIPFAPSADNSNLSADGDDSFISVDMDSAMPSPFSEISLSSELQPGSIPPDESSSDMLVIVDDPVSSAPQSRATNSPVSVAGSMSDNMNGELPGRGRGGRSRGRPKGSGGGGKSGGKGRGRKSTAGSAAAMAGAMAGAAAASAAAYAAYGYSVAKGVRIPAALAGPSHSCHLHTQRDVRRSGHHPKQEHGFRQTLNCHGVFSPIVPYLPLWTQGR</sequence>
<keyword evidence="6 11" id="KW-0378">Hydrolase</keyword>
<evidence type="ECO:0000256" key="5">
    <source>
        <dbReference type="ARBA" id="ARBA00022763"/>
    </source>
</evidence>
<dbReference type="SUPFAM" id="SSF52540">
    <property type="entry name" value="P-loop containing nucleoside triphosphate hydrolases"/>
    <property type="match status" value="2"/>
</dbReference>
<keyword evidence="10" id="KW-0539">Nucleus</keyword>
<comment type="catalytic activity">
    <reaction evidence="11">
        <text>ATP + H2O = ADP + phosphate + H(+)</text>
        <dbReference type="Rhea" id="RHEA:13065"/>
        <dbReference type="ChEBI" id="CHEBI:15377"/>
        <dbReference type="ChEBI" id="CHEBI:15378"/>
        <dbReference type="ChEBI" id="CHEBI:30616"/>
        <dbReference type="ChEBI" id="CHEBI:43474"/>
        <dbReference type="ChEBI" id="CHEBI:456216"/>
    </reaction>
</comment>
<dbReference type="InterPro" id="IPR000330">
    <property type="entry name" value="SNF2_N"/>
</dbReference>
<dbReference type="EC" id="3.6.4.-" evidence="11"/>
<dbReference type="InterPro" id="IPR014001">
    <property type="entry name" value="Helicase_ATP-bd"/>
</dbReference>
<keyword evidence="18" id="KW-1185">Reference proteome</keyword>
<dbReference type="Pfam" id="PF13892">
    <property type="entry name" value="DBINO"/>
    <property type="match status" value="1"/>
</dbReference>
<dbReference type="FunFam" id="3.40.50.10810:FF:000006">
    <property type="entry name" value="Putative DNA helicase INO80"/>
    <property type="match status" value="1"/>
</dbReference>
<dbReference type="InterPro" id="IPR031047">
    <property type="entry name" value="DEXQc_INO80"/>
</dbReference>
<dbReference type="GO" id="GO:0060255">
    <property type="term" value="P:regulation of macromolecule metabolic process"/>
    <property type="evidence" value="ECO:0007669"/>
    <property type="project" value="UniProtKB-ARBA"/>
</dbReference>
<comment type="similarity">
    <text evidence="2 11">Belongs to the SNF2/RAD54 helicase family.</text>
</comment>
<dbReference type="CDD" id="cd18793">
    <property type="entry name" value="SF2_C_SNF"/>
    <property type="match status" value="1"/>
</dbReference>
<evidence type="ECO:0000313" key="18">
    <source>
        <dbReference type="Proteomes" id="UP000261540"/>
    </source>
</evidence>
<evidence type="ECO:0000256" key="11">
    <source>
        <dbReference type="RuleBase" id="RU368001"/>
    </source>
</evidence>
<organism evidence="17 18">
    <name type="scientific">Paramormyrops kingsleyae</name>
    <dbReference type="NCBI Taxonomy" id="1676925"/>
    <lineage>
        <taxon>Eukaryota</taxon>
        <taxon>Metazoa</taxon>
        <taxon>Chordata</taxon>
        <taxon>Craniata</taxon>
        <taxon>Vertebrata</taxon>
        <taxon>Euteleostomi</taxon>
        <taxon>Actinopterygii</taxon>
        <taxon>Neopterygii</taxon>
        <taxon>Teleostei</taxon>
        <taxon>Osteoglossocephala</taxon>
        <taxon>Osteoglossomorpha</taxon>
        <taxon>Osteoglossiformes</taxon>
        <taxon>Mormyridae</taxon>
        <taxon>Paramormyrops</taxon>
    </lineage>
</organism>
<feature type="compositionally biased region" description="Basic and acidic residues" evidence="13">
    <location>
        <begin position="1227"/>
        <end position="1241"/>
    </location>
</feature>
<dbReference type="GO" id="GO:0006351">
    <property type="term" value="P:DNA-templated transcription"/>
    <property type="evidence" value="ECO:0007669"/>
    <property type="project" value="InterPro"/>
</dbReference>
<feature type="compositionally biased region" description="Polar residues" evidence="13">
    <location>
        <begin position="58"/>
        <end position="67"/>
    </location>
</feature>
<feature type="compositionally biased region" description="Gly residues" evidence="13">
    <location>
        <begin position="1355"/>
        <end position="1364"/>
    </location>
</feature>
<keyword evidence="4" id="KW-0547">Nucleotide-binding</keyword>
<feature type="coiled-coil region" evidence="12">
    <location>
        <begin position="295"/>
        <end position="325"/>
    </location>
</feature>
<dbReference type="PROSITE" id="PS51413">
    <property type="entry name" value="DBINO"/>
    <property type="match status" value="1"/>
</dbReference>
<feature type="domain" description="DBINO" evidence="16">
    <location>
        <begin position="214"/>
        <end position="339"/>
    </location>
</feature>
<dbReference type="GO" id="GO:0005524">
    <property type="term" value="F:ATP binding"/>
    <property type="evidence" value="ECO:0007669"/>
    <property type="project" value="UniProtKB-UniRule"/>
</dbReference>
<evidence type="ECO:0000256" key="1">
    <source>
        <dbReference type="ARBA" id="ARBA00004123"/>
    </source>
</evidence>
<dbReference type="InterPro" id="IPR001650">
    <property type="entry name" value="Helicase_C-like"/>
</dbReference>
<dbReference type="Gene3D" id="3.40.50.300">
    <property type="entry name" value="P-loop containing nucleotide triphosphate hydrolases"/>
    <property type="match status" value="2"/>
</dbReference>
<name>A0A3B3QF51_9TELE</name>
<evidence type="ECO:0000256" key="4">
    <source>
        <dbReference type="ARBA" id="ARBA00022741"/>
    </source>
</evidence>
<keyword evidence="8 11" id="KW-0238">DNA-binding</keyword>
<feature type="compositionally biased region" description="Polar residues" evidence="13">
    <location>
        <begin position="1316"/>
        <end position="1337"/>
    </location>
</feature>
<dbReference type="Gene3D" id="3.40.50.10810">
    <property type="entry name" value="Tandem AAA-ATPase domain"/>
    <property type="match status" value="1"/>
</dbReference>
<dbReference type="GO" id="GO:0003677">
    <property type="term" value="F:DNA binding"/>
    <property type="evidence" value="ECO:0007669"/>
    <property type="project" value="UniProtKB-UniRule"/>
</dbReference>
<evidence type="ECO:0000256" key="13">
    <source>
        <dbReference type="SAM" id="MobiDB-lite"/>
    </source>
</evidence>